<dbReference type="EC" id="3.1.3.-" evidence="12"/>
<evidence type="ECO:0000256" key="2">
    <source>
        <dbReference type="ARBA" id="ARBA00005307"/>
    </source>
</evidence>
<evidence type="ECO:0000313" key="13">
    <source>
        <dbReference type="EMBL" id="VVT56317.1"/>
    </source>
</evidence>
<dbReference type="PANTHER" id="PTHR28213">
    <property type="entry name" value="IMP-SPECIFIC 5'-NUCLEOTIDASE 1"/>
    <property type="match status" value="1"/>
</dbReference>
<dbReference type="GO" id="GO:0071592">
    <property type="term" value="P:nicotinic acid riboside biosynthetic process"/>
    <property type="evidence" value="ECO:0007669"/>
    <property type="project" value="TreeGrafter"/>
</dbReference>
<evidence type="ECO:0000313" key="14">
    <source>
        <dbReference type="Proteomes" id="UP000398389"/>
    </source>
</evidence>
<evidence type="ECO:0000256" key="9">
    <source>
        <dbReference type="ARBA" id="ARBA00022842"/>
    </source>
</evidence>
<dbReference type="InterPro" id="IPR009453">
    <property type="entry name" value="ISN1"/>
</dbReference>
<sequence length="404" mass="45291">MTSRYRVEYALKTHRRDEFIEWIKGLLVVPFVLHAGPTVNEMKTVEISRARYAEIFRDVEQLIRDKSLPHLSRLRSLVPSIGTFFTELPLERAFLEQDPKRAISARRLVSPSFNDIRLILNTAQAMALADGEHPLKLVTFDGDVTLYDDGMSLLKDDPVVARLIKLLSRNLYVGIVTAAGYPDKSGANYIVRLKGLVDAIQESTDLTSDQKNNVYVMGGESNYLFRLKGSEAELEWISPRDWTISEVTKWQESDMCELLDTAQSVLSHSRAHMNLQSSTLIVRKERGVGLVPREGHVICREVLEEVVLTAQRRLEATAVAGRVSFSAFNGGHDVWVDIGDKRLGVLSLRRYLGAIEGDQALHVGDQFASVGANDFKARMAACTVWIASPKETVDIMDELVEYLG</sequence>
<evidence type="ECO:0000256" key="4">
    <source>
        <dbReference type="ARBA" id="ARBA00015544"/>
    </source>
</evidence>
<comment type="function">
    <text evidence="12">IMP-specific 5'-nucleotidase involved in IMP (inositol monophosphate) degradation.</text>
</comment>
<keyword evidence="6" id="KW-0547">Nucleotide-binding</keyword>
<dbReference type="GO" id="GO:0071590">
    <property type="term" value="P:nicotinamide riboside biosynthetic process"/>
    <property type="evidence" value="ECO:0007669"/>
    <property type="project" value="TreeGrafter"/>
</dbReference>
<dbReference type="GO" id="GO:0009117">
    <property type="term" value="P:nucleotide metabolic process"/>
    <property type="evidence" value="ECO:0007669"/>
    <property type="project" value="UniProtKB-KW"/>
</dbReference>
<keyword evidence="14" id="KW-1185">Reference proteome</keyword>
<dbReference type="GO" id="GO:0000287">
    <property type="term" value="F:magnesium ion binding"/>
    <property type="evidence" value="ECO:0007669"/>
    <property type="project" value="InterPro"/>
</dbReference>
<dbReference type="InterPro" id="IPR036412">
    <property type="entry name" value="HAD-like_sf"/>
</dbReference>
<dbReference type="EMBL" id="CABVLU010000004">
    <property type="protein sequence ID" value="VVT56317.1"/>
    <property type="molecule type" value="Genomic_DNA"/>
</dbReference>
<dbReference type="GO" id="GO:0008253">
    <property type="term" value="F:5'-nucleotidase activity"/>
    <property type="evidence" value="ECO:0007669"/>
    <property type="project" value="InterPro"/>
</dbReference>
<evidence type="ECO:0000256" key="10">
    <source>
        <dbReference type="ARBA" id="ARBA00023080"/>
    </source>
</evidence>
<protein>
    <recommendedName>
        <fullName evidence="4 12">IMP-specific 5'-nucleotidase 1</fullName>
        <ecNumber evidence="12">3.1.3.-</ecNumber>
    </recommendedName>
</protein>
<keyword evidence="7 12" id="KW-0378">Hydrolase</keyword>
<reference evidence="13 14" key="1">
    <citation type="submission" date="2019-09" db="EMBL/GenBank/DDBJ databases">
        <authorList>
            <person name="Brejova B."/>
        </authorList>
    </citation>
    <scope>NUCLEOTIDE SEQUENCE [LARGE SCALE GENOMIC DNA]</scope>
</reference>
<dbReference type="PIRSF" id="PIRSF028836">
    <property type="entry name" value="ISN1"/>
    <property type="match status" value="1"/>
</dbReference>
<evidence type="ECO:0000256" key="5">
    <source>
        <dbReference type="ARBA" id="ARBA00022723"/>
    </source>
</evidence>
<keyword evidence="8" id="KW-0067">ATP-binding</keyword>
<evidence type="ECO:0000256" key="1">
    <source>
        <dbReference type="ARBA" id="ARBA00001946"/>
    </source>
</evidence>
<accession>A0A5E8BXT9</accession>
<dbReference type="GO" id="GO:0006190">
    <property type="term" value="P:inosine salvage"/>
    <property type="evidence" value="ECO:0007669"/>
    <property type="project" value="InterPro"/>
</dbReference>
<proteinExistence type="inferred from homology"/>
<evidence type="ECO:0000256" key="8">
    <source>
        <dbReference type="ARBA" id="ARBA00022840"/>
    </source>
</evidence>
<evidence type="ECO:0000256" key="6">
    <source>
        <dbReference type="ARBA" id="ARBA00022741"/>
    </source>
</evidence>
<dbReference type="RefSeq" id="XP_031855567.1">
    <property type="nucleotide sequence ID" value="XM_031999676.1"/>
</dbReference>
<gene>
    <name evidence="13" type="ORF">SAPINGB_P004961</name>
</gene>
<dbReference type="GeneID" id="43583776"/>
<evidence type="ECO:0000256" key="11">
    <source>
        <dbReference type="ARBA" id="ARBA00047413"/>
    </source>
</evidence>
<comment type="similarity">
    <text evidence="2 12">Belongs to the ISN1 family.</text>
</comment>
<evidence type="ECO:0000256" key="3">
    <source>
        <dbReference type="ARBA" id="ARBA00011881"/>
    </source>
</evidence>
<keyword evidence="10 12" id="KW-0546">Nucleotide metabolism</keyword>
<evidence type="ECO:0000256" key="7">
    <source>
        <dbReference type="ARBA" id="ARBA00022801"/>
    </source>
</evidence>
<keyword evidence="9 12" id="KW-0460">Magnesium</keyword>
<evidence type="ECO:0000256" key="12">
    <source>
        <dbReference type="PIRNR" id="PIRNR028836"/>
    </source>
</evidence>
<comment type="catalytic activity">
    <reaction evidence="11">
        <text>IMP + H2O = inosine + phosphate</text>
        <dbReference type="Rhea" id="RHEA:27718"/>
        <dbReference type="ChEBI" id="CHEBI:15377"/>
        <dbReference type="ChEBI" id="CHEBI:17596"/>
        <dbReference type="ChEBI" id="CHEBI:43474"/>
        <dbReference type="ChEBI" id="CHEBI:58053"/>
        <dbReference type="EC" id="3.1.3.99"/>
    </reaction>
</comment>
<dbReference type="OrthoDB" id="185373at2759"/>
<dbReference type="Proteomes" id="UP000398389">
    <property type="component" value="Unassembled WGS sequence"/>
</dbReference>
<comment type="cofactor">
    <cofactor evidence="1 12">
        <name>Mg(2+)</name>
        <dbReference type="ChEBI" id="CHEBI:18420"/>
    </cofactor>
</comment>
<dbReference type="SUPFAM" id="SSF56784">
    <property type="entry name" value="HAD-like"/>
    <property type="match status" value="1"/>
</dbReference>
<name>A0A5E8BXT9_9ASCO</name>
<dbReference type="AlphaFoldDB" id="A0A5E8BXT9"/>
<dbReference type="PANTHER" id="PTHR28213:SF1">
    <property type="entry name" value="IMP-SPECIFIC 5'-NUCLEOTIDASE 1"/>
    <property type="match status" value="1"/>
</dbReference>
<keyword evidence="5" id="KW-0479">Metal-binding</keyword>
<comment type="subunit">
    <text evidence="3 12">Homotetramer.</text>
</comment>
<organism evidence="13 14">
    <name type="scientific">Magnusiomyces paraingens</name>
    <dbReference type="NCBI Taxonomy" id="2606893"/>
    <lineage>
        <taxon>Eukaryota</taxon>
        <taxon>Fungi</taxon>
        <taxon>Dikarya</taxon>
        <taxon>Ascomycota</taxon>
        <taxon>Saccharomycotina</taxon>
        <taxon>Dipodascomycetes</taxon>
        <taxon>Dipodascales</taxon>
        <taxon>Dipodascaceae</taxon>
        <taxon>Magnusiomyces</taxon>
    </lineage>
</organism>
<dbReference type="GO" id="GO:0005524">
    <property type="term" value="F:ATP binding"/>
    <property type="evidence" value="ECO:0007669"/>
    <property type="project" value="UniProtKB-KW"/>
</dbReference>
<dbReference type="Pfam" id="PF06437">
    <property type="entry name" value="ISN1"/>
    <property type="match status" value="1"/>
</dbReference>